<dbReference type="EMBL" id="CP014145">
    <property type="protein sequence ID" value="AMB59234.1"/>
    <property type="molecule type" value="Genomic_DNA"/>
</dbReference>
<dbReference type="PANTHER" id="PTHR30032:SF4">
    <property type="entry name" value="AMIDASE ENHANCER"/>
    <property type="match status" value="1"/>
</dbReference>
<feature type="region of interest" description="Disordered" evidence="1">
    <location>
        <begin position="395"/>
        <end position="421"/>
    </location>
</feature>
<dbReference type="InterPro" id="IPR007253">
    <property type="entry name" value="Cell_wall-bd_2"/>
</dbReference>
<reference evidence="3 4" key="1">
    <citation type="journal article" date="2016" name="J. Biotechnol.">
        <title>First complete genome sequence of a species in the genus Microterricola, an extremophilic cold active enzyme producing bacterial strain ERGS5:02 isolated from Sikkim Himalaya.</title>
        <authorList>
            <person name="Himanshu"/>
            <person name="Swarnkar M.K."/>
            <person name="Singh D."/>
            <person name="Kumar R."/>
        </authorList>
    </citation>
    <scope>NUCLEOTIDE SEQUENCE [LARGE SCALE GENOMIC DNA]</scope>
    <source>
        <strain evidence="3 4">ERGS5:02</strain>
    </source>
</reference>
<evidence type="ECO:0000259" key="2">
    <source>
        <dbReference type="SMART" id="SM00894"/>
    </source>
</evidence>
<dbReference type="SMART" id="SM00894">
    <property type="entry name" value="Excalibur"/>
    <property type="match status" value="1"/>
</dbReference>
<keyword evidence="4" id="KW-1185">Reference proteome</keyword>
<feature type="compositionally biased region" description="Pro residues" evidence="1">
    <location>
        <begin position="395"/>
        <end position="416"/>
    </location>
</feature>
<dbReference type="AlphaFoldDB" id="A0A0X8E3U8"/>
<organism evidence="3 4">
    <name type="scientific">Microterricola viridarii</name>
    <dbReference type="NCBI Taxonomy" id="412690"/>
    <lineage>
        <taxon>Bacteria</taxon>
        <taxon>Bacillati</taxon>
        <taxon>Actinomycetota</taxon>
        <taxon>Actinomycetes</taxon>
        <taxon>Micrococcales</taxon>
        <taxon>Microbacteriaceae</taxon>
        <taxon>Microterricola</taxon>
    </lineage>
</organism>
<dbReference type="InterPro" id="IPR051922">
    <property type="entry name" value="Bact_Sporulation_Assoc"/>
</dbReference>
<dbReference type="Pfam" id="PF04122">
    <property type="entry name" value="CW_binding_2"/>
    <property type="match status" value="3"/>
</dbReference>
<dbReference type="Pfam" id="PF05901">
    <property type="entry name" value="Excalibur"/>
    <property type="match status" value="1"/>
</dbReference>
<sequence>MVLSASNQAKSAHDPSGWLPSAAAQCDYLRDWVIVKTRWGLSVDSAEKNAIIRVLDSTCAGASTRIPESRISAVTPTPPVTGGVLTRFPSGVHRVAGADRYETAVKLSRSFSPGVPVVYVAVGLNFPDALSAGPAAAAQNGALLLVRHDRVPEVVAAELQRLKPRRIVVTGSEGVISNAVYKQLAQYAPEIRRDAGADRYETSRIIIERAFSSSPTVFIATGQNFPDALSAAGAAGAVSAPVMLVRGEASQLDAATATLIGRLGASSARIAGSAAVVSRGIEQSLVAQLGSGNVQRHAGSDRYETSVAINKAAFGPGTPVFIATGTSFADALAGGTIAAQSGHALYISRQECVPIPISTQLTASKPSGRVLLGSTGALSANVEALRACAAPQPPVVTPPPVVKPPPVTTPQPPAGPAPSSKVNCSDFATQRAAQSWFEYYRNAGYGDIAGLDRDKDGIACETLP</sequence>
<dbReference type="RefSeq" id="WP_067228684.1">
    <property type="nucleotide sequence ID" value="NZ_CP014145.1"/>
</dbReference>
<dbReference type="GO" id="GO:0030288">
    <property type="term" value="C:outer membrane-bounded periplasmic space"/>
    <property type="evidence" value="ECO:0007669"/>
    <property type="project" value="TreeGrafter"/>
</dbReference>
<evidence type="ECO:0000313" key="4">
    <source>
        <dbReference type="Proteomes" id="UP000058305"/>
    </source>
</evidence>
<reference evidence="4" key="2">
    <citation type="submission" date="2016-01" db="EMBL/GenBank/DDBJ databases">
        <title>First complete genome sequence of a species in the genus Microterricola, an extremophilic cold active enzyme producing strain ERGS5:02 isolated from Sikkim Himalaya.</title>
        <authorList>
            <person name="Kumar R."/>
            <person name="Singh D."/>
            <person name="Swarnkar M.K."/>
        </authorList>
    </citation>
    <scope>NUCLEOTIDE SEQUENCE [LARGE SCALE GENOMIC DNA]</scope>
    <source>
        <strain evidence="4">ERGS5:02</strain>
    </source>
</reference>
<evidence type="ECO:0000313" key="3">
    <source>
        <dbReference type="EMBL" id="AMB59234.1"/>
    </source>
</evidence>
<accession>A0A0X8E3U8</accession>
<feature type="domain" description="Excalibur calcium-binding" evidence="2">
    <location>
        <begin position="420"/>
        <end position="461"/>
    </location>
</feature>
<gene>
    <name evidence="3" type="ORF">AWU67_10580</name>
</gene>
<dbReference type="Proteomes" id="UP000058305">
    <property type="component" value="Chromosome"/>
</dbReference>
<evidence type="ECO:0000256" key="1">
    <source>
        <dbReference type="SAM" id="MobiDB-lite"/>
    </source>
</evidence>
<proteinExistence type="predicted"/>
<dbReference type="PANTHER" id="PTHR30032">
    <property type="entry name" value="N-ACETYLMURAMOYL-L-ALANINE AMIDASE-RELATED"/>
    <property type="match status" value="1"/>
</dbReference>
<dbReference type="OrthoDB" id="5196645at2"/>
<protein>
    <recommendedName>
        <fullName evidence="2">Excalibur calcium-binding domain-containing protein</fullName>
    </recommendedName>
</protein>
<dbReference type="KEGG" id="mvd:AWU67_10580"/>
<dbReference type="InterPro" id="IPR008613">
    <property type="entry name" value="Excalibur_Ca-bd_domain"/>
</dbReference>
<name>A0A0X8E3U8_9MICO</name>